<keyword evidence="4" id="KW-1185">Reference proteome</keyword>
<feature type="chain" id="PRO_5040449762" evidence="2">
    <location>
        <begin position="23"/>
        <end position="221"/>
    </location>
</feature>
<keyword evidence="2" id="KW-0732">Signal</keyword>
<gene>
    <name evidence="3" type="ORF">SEMRO_18_G012930.1</name>
</gene>
<name>A0A9N8DAU5_9STRA</name>
<proteinExistence type="predicted"/>
<dbReference type="AlphaFoldDB" id="A0A9N8DAU5"/>
<organism evidence="3 4">
    <name type="scientific">Seminavis robusta</name>
    <dbReference type="NCBI Taxonomy" id="568900"/>
    <lineage>
        <taxon>Eukaryota</taxon>
        <taxon>Sar</taxon>
        <taxon>Stramenopiles</taxon>
        <taxon>Ochrophyta</taxon>
        <taxon>Bacillariophyta</taxon>
        <taxon>Bacillariophyceae</taxon>
        <taxon>Bacillariophycidae</taxon>
        <taxon>Naviculales</taxon>
        <taxon>Naviculaceae</taxon>
        <taxon>Seminavis</taxon>
    </lineage>
</organism>
<sequence>MIGVSRCVFVVTSALLLVSVTGQQPSGDVSVGQEICTAGYVMDEFCIDFGKLLDAQEFETLNNPEEHTMHCLVDVPKCYDTPFHILSAPLPGDTMMYGPGWAVSNNTELLTLGRQIGDLEGGCTTCDGTGSLLKGFRAEVRGTVATIDPPVIDVTSVSYLEGDAQGCAELATSTSDANGSPQDASNSGGNVTSETPDSGAFAKAFSTAAAIAMLAAFVMGN</sequence>
<evidence type="ECO:0000256" key="2">
    <source>
        <dbReference type="SAM" id="SignalP"/>
    </source>
</evidence>
<feature type="signal peptide" evidence="2">
    <location>
        <begin position="1"/>
        <end position="22"/>
    </location>
</feature>
<dbReference type="Proteomes" id="UP001153069">
    <property type="component" value="Unassembled WGS sequence"/>
</dbReference>
<evidence type="ECO:0000256" key="1">
    <source>
        <dbReference type="SAM" id="MobiDB-lite"/>
    </source>
</evidence>
<dbReference type="EMBL" id="CAICTM010000018">
    <property type="protein sequence ID" value="CAB9497341.1"/>
    <property type="molecule type" value="Genomic_DNA"/>
</dbReference>
<accession>A0A9N8DAU5</accession>
<comment type="caution">
    <text evidence="3">The sequence shown here is derived from an EMBL/GenBank/DDBJ whole genome shotgun (WGS) entry which is preliminary data.</text>
</comment>
<evidence type="ECO:0000313" key="4">
    <source>
        <dbReference type="Proteomes" id="UP001153069"/>
    </source>
</evidence>
<dbReference type="OrthoDB" id="196778at2759"/>
<protein>
    <submittedName>
        <fullName evidence="3">Uncharacterized protein</fullName>
    </submittedName>
</protein>
<feature type="region of interest" description="Disordered" evidence="1">
    <location>
        <begin position="172"/>
        <end position="196"/>
    </location>
</feature>
<reference evidence="3" key="1">
    <citation type="submission" date="2020-06" db="EMBL/GenBank/DDBJ databases">
        <authorList>
            <consortium name="Plant Systems Biology data submission"/>
        </authorList>
    </citation>
    <scope>NUCLEOTIDE SEQUENCE</scope>
    <source>
        <strain evidence="3">D6</strain>
    </source>
</reference>
<evidence type="ECO:0000313" key="3">
    <source>
        <dbReference type="EMBL" id="CAB9497341.1"/>
    </source>
</evidence>